<feature type="region of interest" description="Disordered" evidence="1">
    <location>
        <begin position="56"/>
        <end position="96"/>
    </location>
</feature>
<proteinExistence type="predicted"/>
<dbReference type="Pfam" id="PF19784">
    <property type="entry name" value="DUF6269"/>
    <property type="match status" value="1"/>
</dbReference>
<organism evidence="2 3">
    <name type="scientific">Streptomyces rugosispiralis</name>
    <dbReference type="NCBI Taxonomy" id="2967341"/>
    <lineage>
        <taxon>Bacteria</taxon>
        <taxon>Bacillati</taxon>
        <taxon>Actinomycetota</taxon>
        <taxon>Actinomycetes</taxon>
        <taxon>Kitasatosporales</taxon>
        <taxon>Streptomycetaceae</taxon>
        <taxon>Streptomyces</taxon>
    </lineage>
</organism>
<accession>A0ABT1VA47</accession>
<comment type="caution">
    <text evidence="2">The sequence shown here is derived from an EMBL/GenBank/DDBJ whole genome shotgun (WGS) entry which is preliminary data.</text>
</comment>
<sequence length="96" mass="9936">MTDDPTSPAATEPPWQFLARLEEQIALDQEACLRDCGAPWGELLERFVDALTGRPCPAVEGDPGEGDAAQGGEAGGPGAPSPGDRAGEWRPPPGTP</sequence>
<reference evidence="2 3" key="1">
    <citation type="submission" date="2022-07" db="EMBL/GenBank/DDBJ databases">
        <authorList>
            <person name="Phongsopitanun W."/>
            <person name="Tanasupawat S."/>
        </authorList>
    </citation>
    <scope>NUCLEOTIDE SEQUENCE [LARGE SCALE GENOMIC DNA]</scope>
    <source>
        <strain evidence="2 3">RCU-064</strain>
    </source>
</reference>
<dbReference type="EMBL" id="JANIAA010000037">
    <property type="protein sequence ID" value="MCQ8193635.1"/>
    <property type="molecule type" value="Genomic_DNA"/>
</dbReference>
<protein>
    <submittedName>
        <fullName evidence="2">Uncharacterized protein</fullName>
    </submittedName>
</protein>
<dbReference type="InterPro" id="IPR046236">
    <property type="entry name" value="DUF6269"/>
</dbReference>
<evidence type="ECO:0000313" key="3">
    <source>
        <dbReference type="Proteomes" id="UP001204746"/>
    </source>
</evidence>
<evidence type="ECO:0000313" key="2">
    <source>
        <dbReference type="EMBL" id="MCQ8193635.1"/>
    </source>
</evidence>
<keyword evidence="3" id="KW-1185">Reference proteome</keyword>
<evidence type="ECO:0000256" key="1">
    <source>
        <dbReference type="SAM" id="MobiDB-lite"/>
    </source>
</evidence>
<gene>
    <name evidence="2" type="ORF">NP777_36350</name>
</gene>
<name>A0ABT1VA47_9ACTN</name>
<dbReference type="Proteomes" id="UP001204746">
    <property type="component" value="Unassembled WGS sequence"/>
</dbReference>
<dbReference type="RefSeq" id="WP_256654454.1">
    <property type="nucleotide sequence ID" value="NZ_JANIAA010000037.1"/>
</dbReference>